<keyword evidence="7 10" id="KW-1133">Transmembrane helix</keyword>
<comment type="subcellular location">
    <subcellularLocation>
        <location evidence="1">Cell membrane</location>
        <topology evidence="1">Multi-pass membrane protein</topology>
    </subcellularLocation>
</comment>
<feature type="transmembrane region" description="Helical" evidence="10">
    <location>
        <begin position="15"/>
        <end position="33"/>
    </location>
</feature>
<comment type="caution">
    <text evidence="11">The sequence shown here is derived from an EMBL/GenBank/DDBJ whole genome shotgun (WGS) entry which is preliminary data.</text>
</comment>
<dbReference type="GO" id="GO:0042941">
    <property type="term" value="P:D-alanine transmembrane transport"/>
    <property type="evidence" value="ECO:0007669"/>
    <property type="project" value="TreeGrafter"/>
</dbReference>
<keyword evidence="6" id="KW-0029">Amino-acid transport</keyword>
<dbReference type="GO" id="GO:0015190">
    <property type="term" value="F:L-leucine transmembrane transporter activity"/>
    <property type="evidence" value="ECO:0007669"/>
    <property type="project" value="TreeGrafter"/>
</dbReference>
<dbReference type="GO" id="GO:0015188">
    <property type="term" value="F:L-isoleucine transmembrane transporter activity"/>
    <property type="evidence" value="ECO:0007669"/>
    <property type="project" value="TreeGrafter"/>
</dbReference>
<dbReference type="Proteomes" id="UP000430670">
    <property type="component" value="Unassembled WGS sequence"/>
</dbReference>
<dbReference type="Pfam" id="PF02653">
    <property type="entry name" value="BPD_transp_2"/>
    <property type="match status" value="1"/>
</dbReference>
<dbReference type="InterPro" id="IPR001851">
    <property type="entry name" value="ABC_transp_permease"/>
</dbReference>
<gene>
    <name evidence="11" type="ORF">GJ688_13290</name>
</gene>
<dbReference type="GO" id="GO:0005886">
    <property type="term" value="C:plasma membrane"/>
    <property type="evidence" value="ECO:0007669"/>
    <property type="project" value="UniProtKB-SubCell"/>
</dbReference>
<dbReference type="AlphaFoldDB" id="A0A6I3SLW3"/>
<dbReference type="GO" id="GO:0015192">
    <property type="term" value="F:L-phenylalanine transmembrane transporter activity"/>
    <property type="evidence" value="ECO:0007669"/>
    <property type="project" value="TreeGrafter"/>
</dbReference>
<organism evidence="11 12">
    <name type="scientific">Heliobacterium mobile</name>
    <name type="common">Heliobacillus mobilis</name>
    <dbReference type="NCBI Taxonomy" id="28064"/>
    <lineage>
        <taxon>Bacteria</taxon>
        <taxon>Bacillati</taxon>
        <taxon>Bacillota</taxon>
        <taxon>Clostridia</taxon>
        <taxon>Eubacteriales</taxon>
        <taxon>Heliobacteriaceae</taxon>
        <taxon>Heliobacterium</taxon>
    </lineage>
</organism>
<keyword evidence="8 10" id="KW-0472">Membrane</keyword>
<feature type="transmembrane region" description="Helical" evidence="10">
    <location>
        <begin position="63"/>
        <end position="80"/>
    </location>
</feature>
<protein>
    <submittedName>
        <fullName evidence="11">Branched-chain amino acid ABC transporter permease</fullName>
    </submittedName>
</protein>
<dbReference type="EMBL" id="WNKU01000017">
    <property type="protein sequence ID" value="MTV49948.1"/>
    <property type="molecule type" value="Genomic_DNA"/>
</dbReference>
<evidence type="ECO:0000256" key="2">
    <source>
        <dbReference type="ARBA" id="ARBA00022448"/>
    </source>
</evidence>
<dbReference type="OrthoDB" id="9807115at2"/>
<keyword evidence="3" id="KW-1003">Cell membrane</keyword>
<evidence type="ECO:0000313" key="11">
    <source>
        <dbReference type="EMBL" id="MTV49948.1"/>
    </source>
</evidence>
<feature type="transmembrane region" description="Helical" evidence="10">
    <location>
        <begin position="229"/>
        <end position="249"/>
    </location>
</feature>
<dbReference type="GO" id="GO:0005304">
    <property type="term" value="F:L-valine transmembrane transporter activity"/>
    <property type="evidence" value="ECO:0007669"/>
    <property type="project" value="TreeGrafter"/>
</dbReference>
<keyword evidence="2" id="KW-0813">Transport</keyword>
<dbReference type="PANTHER" id="PTHR11795">
    <property type="entry name" value="BRANCHED-CHAIN AMINO ACID TRANSPORT SYSTEM PERMEASE PROTEIN LIVH"/>
    <property type="match status" value="1"/>
</dbReference>
<evidence type="ECO:0000256" key="5">
    <source>
        <dbReference type="ARBA" id="ARBA00022692"/>
    </source>
</evidence>
<dbReference type="PANTHER" id="PTHR11795:SF371">
    <property type="entry name" value="HIGH-AFFINITY BRANCHED-CHAIN AMINO ACID TRANSPORT SYSTEM PERMEASE PROTEIN LIVH"/>
    <property type="match status" value="1"/>
</dbReference>
<evidence type="ECO:0000256" key="8">
    <source>
        <dbReference type="ARBA" id="ARBA00023136"/>
    </source>
</evidence>
<feature type="transmembrane region" description="Helical" evidence="10">
    <location>
        <begin position="140"/>
        <end position="158"/>
    </location>
</feature>
<reference evidence="11 12" key="1">
    <citation type="submission" date="2019-11" db="EMBL/GenBank/DDBJ databases">
        <title>Whole-genome sequence of a the green, strictly anaerobic photosynthetic bacterium Heliobacillus mobilis DSM 6151.</title>
        <authorList>
            <person name="Kyndt J.A."/>
            <person name="Meyer T.E."/>
        </authorList>
    </citation>
    <scope>NUCLEOTIDE SEQUENCE [LARGE SCALE GENOMIC DNA]</scope>
    <source>
        <strain evidence="11 12">DSM 6151</strain>
    </source>
</reference>
<feature type="transmembrane region" description="Helical" evidence="10">
    <location>
        <begin position="92"/>
        <end position="112"/>
    </location>
</feature>
<evidence type="ECO:0000256" key="6">
    <source>
        <dbReference type="ARBA" id="ARBA00022970"/>
    </source>
</evidence>
<sequence>MFLEQILNGLAQGSIYALIGIGFALIFGVLGLVHFAHGEVYMIGAFIGFLMITAFHLPVWAALLLAIAGAAFVGFLVELLNFRPLRKAPEYASMICTLGLSVVLQNAAMLIWGSDTKSLPLSSENVAFSFFGAKLSMEQILIFTVSLGLMVGLQYILYCSKLGKAIRAIAQNREAAALMGVNINQVIAATFAIGSGLGGAAGVLVGLYYNAFYPTMGFMAGLKAFTATVLGGLTSVPGAVLGGIILGVVENITAAYISSGFRDLVAFVILILVLFIRPSGIFGRGIQEKV</sequence>
<dbReference type="InterPro" id="IPR052157">
    <property type="entry name" value="BCAA_transport_permease"/>
</dbReference>
<evidence type="ECO:0000256" key="9">
    <source>
        <dbReference type="ARBA" id="ARBA00037998"/>
    </source>
</evidence>
<comment type="similarity">
    <text evidence="9">Belongs to the binding-protein-dependent transport system permease family. LivHM subfamily.</text>
</comment>
<dbReference type="RefSeq" id="WP_155477043.1">
    <property type="nucleotide sequence ID" value="NZ_WNKU01000017.1"/>
</dbReference>
<proteinExistence type="inferred from homology"/>
<evidence type="ECO:0000256" key="3">
    <source>
        <dbReference type="ARBA" id="ARBA00022475"/>
    </source>
</evidence>
<feature type="transmembrane region" description="Helical" evidence="10">
    <location>
        <begin position="261"/>
        <end position="282"/>
    </location>
</feature>
<keyword evidence="5 10" id="KW-0812">Transmembrane</keyword>
<dbReference type="GO" id="GO:0015808">
    <property type="term" value="P:L-alanine transport"/>
    <property type="evidence" value="ECO:0007669"/>
    <property type="project" value="TreeGrafter"/>
</dbReference>
<evidence type="ECO:0000256" key="1">
    <source>
        <dbReference type="ARBA" id="ARBA00004651"/>
    </source>
</evidence>
<feature type="transmembrane region" description="Helical" evidence="10">
    <location>
        <begin position="186"/>
        <end position="209"/>
    </location>
</feature>
<evidence type="ECO:0000256" key="7">
    <source>
        <dbReference type="ARBA" id="ARBA00022989"/>
    </source>
</evidence>
<dbReference type="GO" id="GO:1903806">
    <property type="term" value="P:L-isoleucine import across plasma membrane"/>
    <property type="evidence" value="ECO:0007669"/>
    <property type="project" value="TreeGrafter"/>
</dbReference>
<dbReference type="CDD" id="cd06582">
    <property type="entry name" value="TM_PBP1_LivH_like"/>
    <property type="match status" value="1"/>
</dbReference>
<keyword evidence="4" id="KW-0997">Cell inner membrane</keyword>
<evidence type="ECO:0000313" key="12">
    <source>
        <dbReference type="Proteomes" id="UP000430670"/>
    </source>
</evidence>
<accession>A0A6I3SLW3</accession>
<keyword evidence="12" id="KW-1185">Reference proteome</keyword>
<evidence type="ECO:0000256" key="10">
    <source>
        <dbReference type="SAM" id="Phobius"/>
    </source>
</evidence>
<name>A0A6I3SLW3_HELMO</name>
<evidence type="ECO:0000256" key="4">
    <source>
        <dbReference type="ARBA" id="ARBA00022519"/>
    </source>
</evidence>